<dbReference type="PANTHER" id="PTHR43653">
    <property type="entry name" value="CYTOCHROME C ASSEMBLY PROTEIN-RELATED"/>
    <property type="match status" value="1"/>
</dbReference>
<dbReference type="Pfam" id="PF01578">
    <property type="entry name" value="Cytochrom_C_asm"/>
    <property type="match status" value="1"/>
</dbReference>
<evidence type="ECO:0000259" key="5">
    <source>
        <dbReference type="Pfam" id="PF01578"/>
    </source>
</evidence>
<gene>
    <name evidence="7" type="ORF">SAMN05192586_10755</name>
</gene>
<dbReference type="GO" id="GO:0016020">
    <property type="term" value="C:membrane"/>
    <property type="evidence" value="ECO:0007669"/>
    <property type="project" value="InterPro"/>
</dbReference>
<feature type="transmembrane region" description="Helical" evidence="4">
    <location>
        <begin position="252"/>
        <end position="267"/>
    </location>
</feature>
<keyword evidence="8" id="KW-1185">Reference proteome</keyword>
<dbReference type="OrthoDB" id="9761451at2"/>
<accession>A0A1G7LXU0</accession>
<dbReference type="InterPro" id="IPR002541">
    <property type="entry name" value="Cyt_c_assembly"/>
</dbReference>
<keyword evidence="4" id="KW-0472">Membrane</keyword>
<dbReference type="Pfam" id="PF16327">
    <property type="entry name" value="CcmF_C"/>
    <property type="match status" value="1"/>
</dbReference>
<dbReference type="Proteomes" id="UP000199355">
    <property type="component" value="Unassembled WGS sequence"/>
</dbReference>
<feature type="transmembrane region" description="Helical" evidence="4">
    <location>
        <begin position="171"/>
        <end position="193"/>
    </location>
</feature>
<evidence type="ECO:0000256" key="2">
    <source>
        <dbReference type="ARBA" id="ARBA00022748"/>
    </source>
</evidence>
<dbReference type="AlphaFoldDB" id="A0A1G7LXU0"/>
<dbReference type="InterPro" id="IPR032523">
    <property type="entry name" value="CcmF_C"/>
</dbReference>
<evidence type="ECO:0000259" key="6">
    <source>
        <dbReference type="Pfam" id="PF16327"/>
    </source>
</evidence>
<evidence type="ECO:0000313" key="7">
    <source>
        <dbReference type="EMBL" id="SDF53759.1"/>
    </source>
</evidence>
<proteinExistence type="inferred from homology"/>
<evidence type="ECO:0000256" key="1">
    <source>
        <dbReference type="ARBA" id="ARBA00009186"/>
    </source>
</evidence>
<feature type="compositionally biased region" description="Low complexity" evidence="3">
    <location>
        <begin position="636"/>
        <end position="646"/>
    </location>
</feature>
<feature type="transmembrane region" description="Helical" evidence="4">
    <location>
        <begin position="95"/>
        <end position="112"/>
    </location>
</feature>
<dbReference type="RefSeq" id="WP_092153422.1">
    <property type="nucleotide sequence ID" value="NZ_FNBX01000007.1"/>
</dbReference>
<evidence type="ECO:0000256" key="3">
    <source>
        <dbReference type="SAM" id="MobiDB-lite"/>
    </source>
</evidence>
<reference evidence="8" key="1">
    <citation type="submission" date="2016-10" db="EMBL/GenBank/DDBJ databases">
        <authorList>
            <person name="Varghese N."/>
            <person name="Submissions S."/>
        </authorList>
    </citation>
    <scope>NUCLEOTIDE SEQUENCE [LARGE SCALE GENOMIC DNA]</scope>
    <source>
        <strain evidence="8">KHC7</strain>
    </source>
</reference>
<dbReference type="InterPro" id="IPR003567">
    <property type="entry name" value="Cyt_c_biogenesis"/>
</dbReference>
<dbReference type="GO" id="GO:0017004">
    <property type="term" value="P:cytochrome complex assembly"/>
    <property type="evidence" value="ECO:0007669"/>
    <property type="project" value="UniProtKB-KW"/>
</dbReference>
<comment type="similarity">
    <text evidence="1">Belongs to the CcmF/CycK/Ccl1/NrfE/CcsA family.</text>
</comment>
<dbReference type="GO" id="GO:0015232">
    <property type="term" value="F:heme transmembrane transporter activity"/>
    <property type="evidence" value="ECO:0007669"/>
    <property type="project" value="InterPro"/>
</dbReference>
<keyword evidence="4" id="KW-1133">Transmembrane helix</keyword>
<feature type="transmembrane region" description="Helical" evidence="4">
    <location>
        <begin position="312"/>
        <end position="330"/>
    </location>
</feature>
<organism evidence="7 8">
    <name type="scientific">Desulfovibrio legallii</name>
    <dbReference type="NCBI Taxonomy" id="571438"/>
    <lineage>
        <taxon>Bacteria</taxon>
        <taxon>Pseudomonadati</taxon>
        <taxon>Thermodesulfobacteriota</taxon>
        <taxon>Desulfovibrionia</taxon>
        <taxon>Desulfovibrionales</taxon>
        <taxon>Desulfovibrionaceae</taxon>
        <taxon>Desulfovibrio</taxon>
    </lineage>
</organism>
<feature type="transmembrane region" description="Helical" evidence="4">
    <location>
        <begin position="124"/>
        <end position="144"/>
    </location>
</feature>
<feature type="transmembrane region" description="Helical" evidence="4">
    <location>
        <begin position="423"/>
        <end position="440"/>
    </location>
</feature>
<feature type="transmembrane region" description="Helical" evidence="4">
    <location>
        <begin position="446"/>
        <end position="465"/>
    </location>
</feature>
<keyword evidence="4" id="KW-0812">Transmembrane</keyword>
<feature type="region of interest" description="Disordered" evidence="3">
    <location>
        <begin position="624"/>
        <end position="646"/>
    </location>
</feature>
<name>A0A1G7LXU0_9BACT</name>
<feature type="transmembrane region" description="Helical" evidence="4">
    <location>
        <begin position="602"/>
        <end position="621"/>
    </location>
</feature>
<protein>
    <submittedName>
        <fullName evidence="7">Cytochrome c-type biogenesis protein CcmF</fullName>
    </submittedName>
</protein>
<evidence type="ECO:0000256" key="4">
    <source>
        <dbReference type="SAM" id="Phobius"/>
    </source>
</evidence>
<keyword evidence="2" id="KW-0201">Cytochrome c-type biogenesis</keyword>
<feature type="transmembrane region" description="Helical" evidence="4">
    <location>
        <begin position="389"/>
        <end position="411"/>
    </location>
</feature>
<dbReference type="EMBL" id="FNBX01000007">
    <property type="protein sequence ID" value="SDF53759.1"/>
    <property type="molecule type" value="Genomic_DNA"/>
</dbReference>
<feature type="transmembrane region" description="Helical" evidence="4">
    <location>
        <begin position="279"/>
        <end position="300"/>
    </location>
</feature>
<feature type="domain" description="Cytochrome c-type biogenesis protein CcmF C-terminal" evidence="6">
    <location>
        <begin position="344"/>
        <end position="615"/>
    </location>
</feature>
<dbReference type="STRING" id="571438.SAMN05192586_10755"/>
<feature type="transmembrane region" description="Helical" evidence="4">
    <location>
        <begin position="41"/>
        <end position="61"/>
    </location>
</feature>
<dbReference type="GO" id="GO:0020037">
    <property type="term" value="F:heme binding"/>
    <property type="evidence" value="ECO:0007669"/>
    <property type="project" value="InterPro"/>
</dbReference>
<feature type="transmembrane region" description="Helical" evidence="4">
    <location>
        <begin position="213"/>
        <end position="232"/>
    </location>
</feature>
<feature type="domain" description="Cytochrome c assembly protein" evidence="5">
    <location>
        <begin position="90"/>
        <end position="298"/>
    </location>
</feature>
<dbReference type="PANTHER" id="PTHR43653:SF1">
    <property type="entry name" value="CYTOCHROME C-TYPE BIOGENESIS PROTEIN CCMF"/>
    <property type="match status" value="1"/>
</dbReference>
<feature type="transmembrane region" description="Helical" evidence="4">
    <location>
        <begin position="477"/>
        <end position="497"/>
    </location>
</feature>
<evidence type="ECO:0000313" key="8">
    <source>
        <dbReference type="Proteomes" id="UP000199355"/>
    </source>
</evidence>
<dbReference type="PRINTS" id="PR01410">
    <property type="entry name" value="CCBIOGENESIS"/>
</dbReference>
<sequence length="646" mass="69601">MYVFAFALLLLVLLAALGGGGLALLQIWQGRDDCLRLVEKAHLAISAALTLASALLLHALYWNDFSVQYVAHYTDRILPVFYRLTAFWAGQPGSMLFWALAVGLSGTLFACTRAYQGLSRPTRLWYWSFFYVIMGFFALVLTVWSNPFVLQSPAPADGNGLNPLLQNPGMIFHPPLLFLGYGGFTVPACLALAQSLSGQARAEGAWFRAARPCIILAWLFLTAGIVLGAWWAYMELGWGGYWAWDPVENASLIPWLIATASLHTLIVEDRRRKLTRVNAAMMALTTVAAFFATYLVRSGVIDSVHAFGDGGVGTPLLCFILAGLAVAFWVPMTAPREGAPLAGLDSREGFLTLVAWVLLALAAIILTATMWPVISKLWSAAPQGLDARFYNRVCLPLGAVLLLLMTFCPWFGWGGGMRERKNFLIVLAAAHLSGAGIWLLGYRQPVALIAAAACIGILVGVGVLLTRQAVRRHPPSLGALGAHLGLALAALGIAFSGPYTQDSELSLAQGDSGAVGAYTATLLELQEGRRPGYDFIAARLQIRKNGKTVGEVAPERRLYDKFGNMQFSEVDVIPGLGNEVYASLLGLDSRSRVVVKVSVEPLVNWLWIGGTLMCLLPLMGLRRGKGKADGQETDGTDAGAAGRTTA</sequence>
<feature type="transmembrane region" description="Helical" evidence="4">
    <location>
        <begin position="350"/>
        <end position="374"/>
    </location>
</feature>